<sequence>MSKTTTTRFDIAEHLRTPEEMATYLEAAVEEADGDVAFFTNALDDIVRAQGQEELGADFMSLAGLWQGRGVTQDIIHKKAWPRQNNNPEQYHGMG</sequence>
<name>A0A3S4T9Q7_9BACT</name>
<evidence type="ECO:0000313" key="1">
    <source>
        <dbReference type="EMBL" id="RWX46006.1"/>
    </source>
</evidence>
<dbReference type="Proteomes" id="UP000287853">
    <property type="component" value="Unassembled WGS sequence"/>
</dbReference>
<protein>
    <recommendedName>
        <fullName evidence="3">Addiction module antidote protein</fullName>
    </recommendedName>
</protein>
<dbReference type="EMBL" id="MTKO01000070">
    <property type="protein sequence ID" value="RWX46006.1"/>
    <property type="molecule type" value="Genomic_DNA"/>
</dbReference>
<evidence type="ECO:0008006" key="3">
    <source>
        <dbReference type="Google" id="ProtNLM"/>
    </source>
</evidence>
<comment type="caution">
    <text evidence="1">The sequence shown here is derived from an EMBL/GenBank/DDBJ whole genome shotgun (WGS) entry which is preliminary data.</text>
</comment>
<organism evidence="1 2">
    <name type="scientific">Candidatus Electrothrix aarhusensis</name>
    <dbReference type="NCBI Taxonomy" id="1859131"/>
    <lineage>
        <taxon>Bacteria</taxon>
        <taxon>Pseudomonadati</taxon>
        <taxon>Thermodesulfobacteriota</taxon>
        <taxon>Desulfobulbia</taxon>
        <taxon>Desulfobulbales</taxon>
        <taxon>Desulfobulbaceae</taxon>
        <taxon>Candidatus Electrothrix</taxon>
    </lineage>
</organism>
<dbReference type="Pfam" id="PF21716">
    <property type="entry name" value="dnstrm_HI1420"/>
    <property type="match status" value="1"/>
</dbReference>
<proteinExistence type="predicted"/>
<evidence type="ECO:0000313" key="2">
    <source>
        <dbReference type="Proteomes" id="UP000287853"/>
    </source>
</evidence>
<dbReference type="InterPro" id="IPR014057">
    <property type="entry name" value="HI1420"/>
</dbReference>
<reference evidence="1 2" key="1">
    <citation type="submission" date="2017-01" db="EMBL/GenBank/DDBJ databases">
        <title>The cable genome- insights into the physiology and evolution of filamentous bacteria capable of sulfide oxidation via long distance electron transfer.</title>
        <authorList>
            <person name="Schreiber L."/>
            <person name="Bjerg J.T."/>
            <person name="Boggild A."/>
            <person name="Van De Vossenberg J."/>
            <person name="Meysman F."/>
            <person name="Nielsen L.P."/>
            <person name="Schramm A."/>
            <person name="Kjeldsen K.U."/>
        </authorList>
    </citation>
    <scope>NUCLEOTIDE SEQUENCE [LARGE SCALE GENOMIC DNA]</scope>
    <source>
        <strain evidence="1">MCF</strain>
    </source>
</reference>
<accession>A0A3S4T9Q7</accession>
<keyword evidence="2" id="KW-1185">Reference proteome</keyword>
<dbReference type="AlphaFoldDB" id="A0A3S4T9Q7"/>
<gene>
    <name evidence="1" type="ORF">H206_00076</name>
</gene>